<organism evidence="1 2">
    <name type="scientific">Clavispora lusitaniae</name>
    <name type="common">Candida lusitaniae</name>
    <dbReference type="NCBI Taxonomy" id="36911"/>
    <lineage>
        <taxon>Eukaryota</taxon>
        <taxon>Fungi</taxon>
        <taxon>Dikarya</taxon>
        <taxon>Ascomycota</taxon>
        <taxon>Saccharomycotina</taxon>
        <taxon>Pichiomycetes</taxon>
        <taxon>Metschnikowiaceae</taxon>
        <taxon>Clavispora</taxon>
    </lineage>
</organism>
<evidence type="ECO:0000313" key="1">
    <source>
        <dbReference type="EMBL" id="QFZ27298.1"/>
    </source>
</evidence>
<reference evidence="2" key="1">
    <citation type="journal article" date="2019" name="MBio">
        <title>Comparative genomics for the elucidation of multidrug resistance (MDR) in Candida lusitaniae.</title>
        <authorList>
            <person name="Kannan A."/>
            <person name="Asner S.A."/>
            <person name="Trachsel E."/>
            <person name="Kelly S."/>
            <person name="Parker J."/>
            <person name="Sanglard D."/>
        </authorList>
    </citation>
    <scope>NUCLEOTIDE SEQUENCE [LARGE SCALE GENOMIC DNA]</scope>
    <source>
        <strain evidence="2">P1</strain>
    </source>
</reference>
<keyword evidence="2" id="KW-1185">Reference proteome</keyword>
<evidence type="ECO:0000313" key="2">
    <source>
        <dbReference type="Proteomes" id="UP000326582"/>
    </source>
</evidence>
<sequence length="310" mass="32708">MDPAREVAYGAAAGCLGKLVEFPFDTVKVRLQASVSSHATLATIANIYRHEGISGGFYKGVRAPLVGACAESAVLFCGFSWAQKMLAAHTSLERDSVLSAAAAGSFAGFAAAFVLTPVELVKCRLQVANVQPQNAQNAHVAPTMGSAHLQPHLQPNSASVTSAAHGAKPASYGSVLLSVVRRHGVRGLWHGLGSTLAREMVGTAVWFASFEAAARALRQLRPQAEKTNLLISGATAGVAFHLVVYPVDTIKSNIQTHEGERLSTRAAAAQILARPGGASNLYRGLGITLCRSIPANAAIFFTYEWLKQNY</sequence>
<accession>A0ACD0WJ08</accession>
<protein>
    <submittedName>
        <fullName evidence="1">Mitochondrial ornithine transporter</fullName>
    </submittedName>
</protein>
<dbReference type="EMBL" id="CP038486">
    <property type="protein sequence ID" value="QFZ27298.1"/>
    <property type="molecule type" value="Genomic_DNA"/>
</dbReference>
<dbReference type="Proteomes" id="UP000326582">
    <property type="component" value="Chromosome 3"/>
</dbReference>
<gene>
    <name evidence="1" type="ORF">EJF14_30267</name>
</gene>
<proteinExistence type="predicted"/>
<name>A0ACD0WJ08_CLALS</name>